<dbReference type="PANTHER" id="PTHR47649">
    <property type="entry name" value="RIBONUCLEASE D"/>
    <property type="match status" value="1"/>
</dbReference>
<dbReference type="CDD" id="cd06142">
    <property type="entry name" value="RNaseD_exo"/>
    <property type="match status" value="1"/>
</dbReference>
<dbReference type="OrthoDB" id="144122at2"/>
<evidence type="ECO:0000313" key="2">
    <source>
        <dbReference type="EMBL" id="SHE27391.1"/>
    </source>
</evidence>
<dbReference type="SMART" id="SM00341">
    <property type="entry name" value="HRDC"/>
    <property type="match status" value="1"/>
</dbReference>
<dbReference type="InterPro" id="IPR002562">
    <property type="entry name" value="3'-5'_exonuclease_dom"/>
</dbReference>
<dbReference type="InterPro" id="IPR012337">
    <property type="entry name" value="RNaseH-like_sf"/>
</dbReference>
<reference evidence="3" key="1">
    <citation type="submission" date="2016-11" db="EMBL/GenBank/DDBJ databases">
        <authorList>
            <person name="Varghese N."/>
            <person name="Submissions S."/>
        </authorList>
    </citation>
    <scope>NUCLEOTIDE SEQUENCE [LARGE SCALE GENOMIC DNA]</scope>
    <source>
        <strain evidence="3">DSM 19514</strain>
    </source>
</reference>
<dbReference type="GO" id="GO:0006139">
    <property type="term" value="P:nucleobase-containing compound metabolic process"/>
    <property type="evidence" value="ECO:0007669"/>
    <property type="project" value="InterPro"/>
</dbReference>
<proteinExistence type="predicted"/>
<dbReference type="InterPro" id="IPR044876">
    <property type="entry name" value="HRDC_dom_sf"/>
</dbReference>
<protein>
    <submittedName>
        <fullName evidence="2">Ribonuclease D</fullName>
    </submittedName>
</protein>
<dbReference type="PROSITE" id="PS50967">
    <property type="entry name" value="HRDC"/>
    <property type="match status" value="1"/>
</dbReference>
<feature type="domain" description="HRDC" evidence="1">
    <location>
        <begin position="232"/>
        <end position="313"/>
    </location>
</feature>
<dbReference type="SUPFAM" id="SSF47819">
    <property type="entry name" value="HRDC-like"/>
    <property type="match status" value="2"/>
</dbReference>
<organism evidence="2 3">
    <name type="scientific">Ferrithrix thermotolerans DSM 19514</name>
    <dbReference type="NCBI Taxonomy" id="1121881"/>
    <lineage>
        <taxon>Bacteria</taxon>
        <taxon>Bacillati</taxon>
        <taxon>Actinomycetota</taxon>
        <taxon>Acidimicrobiia</taxon>
        <taxon>Acidimicrobiales</taxon>
        <taxon>Acidimicrobiaceae</taxon>
        <taxon>Ferrithrix</taxon>
    </lineage>
</organism>
<dbReference type="STRING" id="1121881.SAMN02745225_00064"/>
<accession>A0A1M4S5C4</accession>
<dbReference type="SUPFAM" id="SSF53098">
    <property type="entry name" value="Ribonuclease H-like"/>
    <property type="match status" value="1"/>
</dbReference>
<evidence type="ECO:0000313" key="3">
    <source>
        <dbReference type="Proteomes" id="UP000184295"/>
    </source>
</evidence>
<evidence type="ECO:0000259" key="1">
    <source>
        <dbReference type="PROSITE" id="PS50967"/>
    </source>
</evidence>
<dbReference type="GO" id="GO:0008408">
    <property type="term" value="F:3'-5' exonuclease activity"/>
    <property type="evidence" value="ECO:0007669"/>
    <property type="project" value="InterPro"/>
</dbReference>
<dbReference type="Gene3D" id="1.10.150.80">
    <property type="entry name" value="HRDC domain"/>
    <property type="match status" value="1"/>
</dbReference>
<dbReference type="InterPro" id="IPR036397">
    <property type="entry name" value="RNaseH_sf"/>
</dbReference>
<dbReference type="InterPro" id="IPR002121">
    <property type="entry name" value="HRDC_dom"/>
</dbReference>
<dbReference type="Pfam" id="PF00570">
    <property type="entry name" value="HRDC"/>
    <property type="match status" value="1"/>
</dbReference>
<dbReference type="Gene3D" id="3.30.420.10">
    <property type="entry name" value="Ribonuclease H-like superfamily/Ribonuclease H"/>
    <property type="match status" value="1"/>
</dbReference>
<dbReference type="GO" id="GO:0000166">
    <property type="term" value="F:nucleotide binding"/>
    <property type="evidence" value="ECO:0007669"/>
    <property type="project" value="InterPro"/>
</dbReference>
<name>A0A1M4S5C4_9ACTN</name>
<dbReference type="InterPro" id="IPR010997">
    <property type="entry name" value="HRDC-like_sf"/>
</dbReference>
<dbReference type="PANTHER" id="PTHR47649:SF1">
    <property type="entry name" value="RIBONUCLEASE D"/>
    <property type="match status" value="1"/>
</dbReference>
<dbReference type="InterPro" id="IPR051086">
    <property type="entry name" value="RNase_D-like"/>
</dbReference>
<dbReference type="RefSeq" id="WP_072787609.1">
    <property type="nucleotide sequence ID" value="NZ_FQUL01000001.1"/>
</dbReference>
<sequence>MPKITPIEIDRYTYNIGSTIDGRSTKAYWIDTDEALERLVSVISQDDSIAIDTEFHREKTYYPRLALVQLARSNGEVVLIDPFRVRLRALSTLFEGDIEFIFHAFDQDLAILERSVGTIPRRLYDTQISAGFLGTARAGLGTLLERFLGIKLQKAARFSDWTARPLTKSQVDYACEDVVFLHSLKDAIDASLRRLGRVPWVEEELARTLDRMGKSVEPDAAWLKIKECKGLDEQSKRVARSLAAWRETTARENDIPCRYILSDLAIATISHAKPRSMEVLLNLRGVDAGKLSQKTQNEIMEAIKEGLASSKPTESPYYEGNNYPRHLTPLLQLCQAWVAAVAQREQIDSTIVSSKDDLQDLISKNEESRLKSGWRYELVGRDLVNIVTGRYGVAVDAGDALEIVPLDHRR</sequence>
<dbReference type="EMBL" id="FQUL01000001">
    <property type="protein sequence ID" value="SHE27391.1"/>
    <property type="molecule type" value="Genomic_DNA"/>
</dbReference>
<dbReference type="Proteomes" id="UP000184295">
    <property type="component" value="Unassembled WGS sequence"/>
</dbReference>
<dbReference type="SMART" id="SM00474">
    <property type="entry name" value="35EXOc"/>
    <property type="match status" value="1"/>
</dbReference>
<dbReference type="GO" id="GO:0003676">
    <property type="term" value="F:nucleic acid binding"/>
    <property type="evidence" value="ECO:0007669"/>
    <property type="project" value="InterPro"/>
</dbReference>
<dbReference type="AlphaFoldDB" id="A0A1M4S5C4"/>
<keyword evidence="3" id="KW-1185">Reference proteome</keyword>
<dbReference type="Pfam" id="PF01612">
    <property type="entry name" value="DNA_pol_A_exo1"/>
    <property type="match status" value="1"/>
</dbReference>
<gene>
    <name evidence="2" type="ORF">SAMN02745225_00064</name>
</gene>